<comment type="activity regulation">
    <text evidence="6">Negatively regulated by the anti-sigma-I factor RsgI.</text>
</comment>
<dbReference type="InterPro" id="IPR007627">
    <property type="entry name" value="RNA_pol_sigma70_r2"/>
</dbReference>
<dbReference type="EMBL" id="RLIH01000011">
    <property type="protein sequence ID" value="RVU54341.1"/>
    <property type="molecule type" value="Genomic_DNA"/>
</dbReference>
<keyword evidence="4 6" id="KW-0238">DNA-binding</keyword>
<comment type="similarity">
    <text evidence="6">Belongs to the sigma-70 factor family. SigI subfamily.</text>
</comment>
<dbReference type="InterPro" id="IPR014244">
    <property type="entry name" value="RNA_pol_sigma-I"/>
</dbReference>
<keyword evidence="10" id="KW-1185">Reference proteome</keyword>
<dbReference type="HAMAP" id="MF_02064">
    <property type="entry name" value="Sigma70_SigI"/>
    <property type="match status" value="1"/>
</dbReference>
<keyword evidence="7" id="KW-0175">Coiled coil</keyword>
<dbReference type="GO" id="GO:0016987">
    <property type="term" value="F:sigma factor activity"/>
    <property type="evidence" value="ECO:0007669"/>
    <property type="project" value="UniProtKB-UniRule"/>
</dbReference>
<evidence type="ECO:0000256" key="1">
    <source>
        <dbReference type="ARBA" id="ARBA00022490"/>
    </source>
</evidence>
<keyword evidence="2 6" id="KW-0805">Transcription regulation</keyword>
<comment type="subunit">
    <text evidence="6">Interacts with RsgI.</text>
</comment>
<evidence type="ECO:0000313" key="9">
    <source>
        <dbReference type="EMBL" id="RVU54341.1"/>
    </source>
</evidence>
<evidence type="ECO:0000256" key="3">
    <source>
        <dbReference type="ARBA" id="ARBA00023082"/>
    </source>
</evidence>
<evidence type="ECO:0000256" key="4">
    <source>
        <dbReference type="ARBA" id="ARBA00023125"/>
    </source>
</evidence>
<dbReference type="PIRSF" id="PIRSF038953">
    <property type="entry name" value="SigI"/>
    <property type="match status" value="1"/>
</dbReference>
<reference evidence="9 10" key="1">
    <citation type="submission" date="2018-11" db="EMBL/GenBank/DDBJ databases">
        <title>Genome sequencing and assembly of Anaerosphaera sp. nov., GS7-6-2.</title>
        <authorList>
            <person name="Rettenmaier R."/>
            <person name="Liebl W."/>
            <person name="Zverlov V."/>
        </authorList>
    </citation>
    <scope>NUCLEOTIDE SEQUENCE [LARGE SCALE GENOMIC DNA]</scope>
    <source>
        <strain evidence="9 10">GS7-6-2</strain>
    </source>
</reference>
<dbReference type="AlphaFoldDB" id="A0A437S5P8"/>
<organism evidence="9 10">
    <name type="scientific">Anaerosphaera multitolerans</name>
    <dbReference type="NCBI Taxonomy" id="2487351"/>
    <lineage>
        <taxon>Bacteria</taxon>
        <taxon>Bacillati</taxon>
        <taxon>Bacillota</taxon>
        <taxon>Tissierellia</taxon>
        <taxon>Tissierellales</taxon>
        <taxon>Peptoniphilaceae</taxon>
        <taxon>Anaerosphaera</taxon>
    </lineage>
</organism>
<comment type="caution">
    <text evidence="9">The sequence shown here is derived from an EMBL/GenBank/DDBJ whole genome shotgun (WGS) entry which is preliminary data.</text>
</comment>
<dbReference type="Pfam" id="PF04542">
    <property type="entry name" value="Sigma70_r2"/>
    <property type="match status" value="1"/>
</dbReference>
<feature type="DNA-binding region" description="H-T-H motif" evidence="6">
    <location>
        <begin position="192"/>
        <end position="211"/>
    </location>
</feature>
<keyword evidence="3 6" id="KW-0731">Sigma factor</keyword>
<keyword evidence="5 6" id="KW-0804">Transcription</keyword>
<evidence type="ECO:0000256" key="7">
    <source>
        <dbReference type="SAM" id="Coils"/>
    </source>
</evidence>
<dbReference type="InterPro" id="IPR013325">
    <property type="entry name" value="RNA_pol_sigma_r2"/>
</dbReference>
<evidence type="ECO:0000256" key="6">
    <source>
        <dbReference type="HAMAP-Rule" id="MF_02064"/>
    </source>
</evidence>
<sequence>MLREHEIVEKIHKAKVDSQAADEFISQYMGFIRAETAKFIGQIPVEGQDDELSIAMFAFYESILQYDSSRGNFIKYASRSIKNRLIDFYRKEKRNKETLSLNTTINEEDEELIENIEDKRNEIVERENREATQREIEEFGEQLKSFGLSFVEVAEHCPKQERTLKACQEVLRHAIEKPVLIDRLLESKKLPITDLAKGSNINKKTIERHRKYIMAIILAFSNGYEIIRGHLYQIAQKKEGERE</sequence>
<comment type="subcellular location">
    <subcellularLocation>
        <location evidence="6">Cytoplasm</location>
    </subcellularLocation>
</comment>
<comment type="function">
    <text evidence="6">Sigma factors are initiation factors that promote the attachment of RNA polymerase to specific initiation sites and are then released.</text>
</comment>
<dbReference type="Gene3D" id="1.10.1740.10">
    <property type="match status" value="1"/>
</dbReference>
<dbReference type="InterPro" id="IPR014284">
    <property type="entry name" value="RNA_pol_sigma-70_dom"/>
</dbReference>
<feature type="short sequence motif" description="Polymerase core binding" evidence="6">
    <location>
        <begin position="50"/>
        <end position="63"/>
    </location>
</feature>
<dbReference type="OrthoDB" id="3190733at2"/>
<keyword evidence="1 6" id="KW-0963">Cytoplasm</keyword>
<evidence type="ECO:0000313" key="10">
    <source>
        <dbReference type="Proteomes" id="UP000288812"/>
    </source>
</evidence>
<dbReference type="GO" id="GO:0006352">
    <property type="term" value="P:DNA-templated transcription initiation"/>
    <property type="evidence" value="ECO:0007669"/>
    <property type="project" value="UniProtKB-UniRule"/>
</dbReference>
<gene>
    <name evidence="6" type="primary">sigI</name>
    <name evidence="9" type="ORF">EF514_07800</name>
</gene>
<protein>
    <recommendedName>
        <fullName evidence="6">RNA polymerase sigma factor SigI</fullName>
    </recommendedName>
</protein>
<dbReference type="Proteomes" id="UP000288812">
    <property type="component" value="Unassembled WGS sequence"/>
</dbReference>
<evidence type="ECO:0000256" key="2">
    <source>
        <dbReference type="ARBA" id="ARBA00023015"/>
    </source>
</evidence>
<feature type="coiled-coil region" evidence="7">
    <location>
        <begin position="102"/>
        <end position="129"/>
    </location>
</feature>
<evidence type="ECO:0000259" key="8">
    <source>
        <dbReference type="Pfam" id="PF04542"/>
    </source>
</evidence>
<dbReference type="GO" id="GO:0005737">
    <property type="term" value="C:cytoplasm"/>
    <property type="evidence" value="ECO:0007669"/>
    <property type="project" value="UniProtKB-SubCell"/>
</dbReference>
<dbReference type="NCBIfam" id="TIGR02937">
    <property type="entry name" value="sigma70-ECF"/>
    <property type="match status" value="1"/>
</dbReference>
<dbReference type="GO" id="GO:0003677">
    <property type="term" value="F:DNA binding"/>
    <property type="evidence" value="ECO:0007669"/>
    <property type="project" value="UniProtKB-UniRule"/>
</dbReference>
<feature type="domain" description="RNA polymerase sigma-70 region 2" evidence="8">
    <location>
        <begin position="48"/>
        <end position="94"/>
    </location>
</feature>
<evidence type="ECO:0000256" key="5">
    <source>
        <dbReference type="ARBA" id="ARBA00023163"/>
    </source>
</evidence>
<accession>A0A437S5P8</accession>
<keyword evidence="6" id="KW-0346">Stress response</keyword>
<proteinExistence type="inferred from homology"/>
<dbReference type="RefSeq" id="WP_127724873.1">
    <property type="nucleotide sequence ID" value="NZ_RLIH01000011.1"/>
</dbReference>
<dbReference type="SUPFAM" id="SSF88946">
    <property type="entry name" value="Sigma2 domain of RNA polymerase sigma factors"/>
    <property type="match status" value="1"/>
</dbReference>
<name>A0A437S5P8_9FIRM</name>